<organism evidence="10 11">
    <name type="scientific">Actinokineospora bangkokensis</name>
    <dbReference type="NCBI Taxonomy" id="1193682"/>
    <lineage>
        <taxon>Bacteria</taxon>
        <taxon>Bacillati</taxon>
        <taxon>Actinomycetota</taxon>
        <taxon>Actinomycetes</taxon>
        <taxon>Pseudonocardiales</taxon>
        <taxon>Pseudonocardiaceae</taxon>
        <taxon>Actinokineospora</taxon>
    </lineage>
</organism>
<dbReference type="InterPro" id="IPR006162">
    <property type="entry name" value="Ppantetheine_attach_site"/>
</dbReference>
<dbReference type="InterPro" id="IPR016039">
    <property type="entry name" value="Thiolase-like"/>
</dbReference>
<dbReference type="InterPro" id="IPR020841">
    <property type="entry name" value="PKS_Beta-ketoAc_synthase_dom"/>
</dbReference>
<evidence type="ECO:0000259" key="9">
    <source>
        <dbReference type="PROSITE" id="PS52004"/>
    </source>
</evidence>
<evidence type="ECO:0000256" key="3">
    <source>
        <dbReference type="ARBA" id="ARBA00022679"/>
    </source>
</evidence>
<dbReference type="InterPro" id="IPR001227">
    <property type="entry name" value="Ac_transferase_dom_sf"/>
</dbReference>
<evidence type="ECO:0000256" key="6">
    <source>
        <dbReference type="ARBA" id="ARBA00023315"/>
    </source>
</evidence>
<dbReference type="PROSITE" id="PS52004">
    <property type="entry name" value="KS3_2"/>
    <property type="match status" value="1"/>
</dbReference>
<dbReference type="Pfam" id="PF00550">
    <property type="entry name" value="PP-binding"/>
    <property type="match status" value="1"/>
</dbReference>
<dbReference type="SMART" id="SM00822">
    <property type="entry name" value="PKS_KR"/>
    <property type="match status" value="1"/>
</dbReference>
<dbReference type="InterPro" id="IPR020806">
    <property type="entry name" value="PKS_PP-bd"/>
</dbReference>
<evidence type="ECO:0000256" key="1">
    <source>
        <dbReference type="ARBA" id="ARBA00022450"/>
    </source>
</evidence>
<dbReference type="RefSeq" id="WP_075974763.1">
    <property type="nucleotide sequence ID" value="NZ_MKQR01000009.1"/>
</dbReference>
<dbReference type="SMART" id="SM01294">
    <property type="entry name" value="PKS_PP_betabranch"/>
    <property type="match status" value="1"/>
</dbReference>
<dbReference type="SUPFAM" id="SSF51735">
    <property type="entry name" value="NAD(P)-binding Rossmann-fold domains"/>
    <property type="match status" value="2"/>
</dbReference>
<dbReference type="InterPro" id="IPR057326">
    <property type="entry name" value="KR_dom"/>
</dbReference>
<dbReference type="CDD" id="cd00833">
    <property type="entry name" value="PKS"/>
    <property type="match status" value="1"/>
</dbReference>
<dbReference type="SUPFAM" id="SSF53901">
    <property type="entry name" value="Thiolase-like"/>
    <property type="match status" value="1"/>
</dbReference>
<name>A0A1Q9LPD8_9PSEU</name>
<dbReference type="FunFam" id="1.10.1200.10:FF:000007">
    <property type="entry name" value="Probable polyketide synthase pks17"/>
    <property type="match status" value="1"/>
</dbReference>
<dbReference type="SMART" id="SM00827">
    <property type="entry name" value="PKS_AT"/>
    <property type="match status" value="1"/>
</dbReference>
<dbReference type="Gene3D" id="3.30.70.3290">
    <property type="match status" value="1"/>
</dbReference>
<dbReference type="GO" id="GO:0004315">
    <property type="term" value="F:3-oxoacyl-[acyl-carrier-protein] synthase activity"/>
    <property type="evidence" value="ECO:0007669"/>
    <property type="project" value="InterPro"/>
</dbReference>
<dbReference type="InterPro" id="IPR014030">
    <property type="entry name" value="Ketoacyl_synth_N"/>
</dbReference>
<dbReference type="Pfam" id="PF00698">
    <property type="entry name" value="Acyl_transf_1"/>
    <property type="match status" value="1"/>
</dbReference>
<dbReference type="InterPro" id="IPR050091">
    <property type="entry name" value="PKS_NRPS_Biosynth_Enz"/>
</dbReference>
<dbReference type="InterPro" id="IPR018201">
    <property type="entry name" value="Ketoacyl_synth_AS"/>
</dbReference>
<dbReference type="InterPro" id="IPR013968">
    <property type="entry name" value="PKS_KR"/>
</dbReference>
<feature type="compositionally biased region" description="Low complexity" evidence="7">
    <location>
        <begin position="20"/>
        <end position="32"/>
    </location>
</feature>
<dbReference type="Gene3D" id="3.40.47.10">
    <property type="match status" value="1"/>
</dbReference>
<dbReference type="PANTHER" id="PTHR43775">
    <property type="entry name" value="FATTY ACID SYNTHASE"/>
    <property type="match status" value="1"/>
</dbReference>
<dbReference type="InterPro" id="IPR016035">
    <property type="entry name" value="Acyl_Trfase/lysoPLipase"/>
</dbReference>
<dbReference type="GO" id="GO:0006633">
    <property type="term" value="P:fatty acid biosynthetic process"/>
    <property type="evidence" value="ECO:0007669"/>
    <property type="project" value="InterPro"/>
</dbReference>
<evidence type="ECO:0000313" key="11">
    <source>
        <dbReference type="Proteomes" id="UP000186040"/>
    </source>
</evidence>
<dbReference type="SUPFAM" id="SSF55048">
    <property type="entry name" value="Probable ACP-binding domain of malonyl-CoA ACP transacylase"/>
    <property type="match status" value="1"/>
</dbReference>
<evidence type="ECO:0000256" key="5">
    <source>
        <dbReference type="ARBA" id="ARBA00023268"/>
    </source>
</evidence>
<dbReference type="InterPro" id="IPR036736">
    <property type="entry name" value="ACP-like_sf"/>
</dbReference>
<proteinExistence type="predicted"/>
<dbReference type="Pfam" id="PF08659">
    <property type="entry name" value="KR"/>
    <property type="match status" value="1"/>
</dbReference>
<dbReference type="SUPFAM" id="SSF47336">
    <property type="entry name" value="ACP-like"/>
    <property type="match status" value="1"/>
</dbReference>
<evidence type="ECO:0000256" key="2">
    <source>
        <dbReference type="ARBA" id="ARBA00022553"/>
    </source>
</evidence>
<dbReference type="Proteomes" id="UP000186040">
    <property type="component" value="Unassembled WGS sequence"/>
</dbReference>
<dbReference type="InterPro" id="IPR041618">
    <property type="entry name" value="PKS_DE"/>
</dbReference>
<dbReference type="InterPro" id="IPR009081">
    <property type="entry name" value="PP-bd_ACP"/>
</dbReference>
<gene>
    <name evidence="10" type="ORF">BJP25_16715</name>
</gene>
<protein>
    <submittedName>
        <fullName evidence="10">Uncharacterized protein</fullName>
    </submittedName>
</protein>
<dbReference type="SMART" id="SM00823">
    <property type="entry name" value="PKS_PP"/>
    <property type="match status" value="1"/>
</dbReference>
<evidence type="ECO:0000259" key="8">
    <source>
        <dbReference type="PROSITE" id="PS50075"/>
    </source>
</evidence>
<keyword evidence="4" id="KW-0677">Repeat</keyword>
<feature type="domain" description="Ketosynthase family 3 (KS3)" evidence="9">
    <location>
        <begin position="33"/>
        <end position="456"/>
    </location>
</feature>
<dbReference type="CDD" id="cd08952">
    <property type="entry name" value="KR_1_SDR_x"/>
    <property type="match status" value="1"/>
</dbReference>
<dbReference type="NCBIfam" id="NF045894">
    <property type="entry name" value="PKS_plus_SDR"/>
    <property type="match status" value="1"/>
</dbReference>
<dbReference type="GO" id="GO:0031177">
    <property type="term" value="F:phosphopantetheine binding"/>
    <property type="evidence" value="ECO:0007669"/>
    <property type="project" value="InterPro"/>
</dbReference>
<dbReference type="PANTHER" id="PTHR43775:SF51">
    <property type="entry name" value="INACTIVE PHENOLPHTHIOCEROL SYNTHESIS POLYKETIDE SYNTHASE TYPE I PKS1-RELATED"/>
    <property type="match status" value="1"/>
</dbReference>
<accession>A0A1Q9LPD8</accession>
<dbReference type="PROSITE" id="PS00012">
    <property type="entry name" value="PHOSPHOPANTETHEINE"/>
    <property type="match status" value="1"/>
</dbReference>
<feature type="non-terminal residue" evidence="10">
    <location>
        <position position="1"/>
    </location>
</feature>
<feature type="region of interest" description="Disordered" evidence="7">
    <location>
        <begin position="1"/>
        <end position="32"/>
    </location>
</feature>
<dbReference type="InterPro" id="IPR014043">
    <property type="entry name" value="Acyl_transferase_dom"/>
</dbReference>
<dbReference type="Gene3D" id="3.40.50.720">
    <property type="entry name" value="NAD(P)-binding Rossmann-like Domain"/>
    <property type="match status" value="1"/>
</dbReference>
<dbReference type="Gene3D" id="1.10.1200.10">
    <property type="entry name" value="ACP-like"/>
    <property type="match status" value="1"/>
</dbReference>
<dbReference type="InterPro" id="IPR032821">
    <property type="entry name" value="PKS_assoc"/>
</dbReference>
<dbReference type="InterPro" id="IPR036291">
    <property type="entry name" value="NAD(P)-bd_dom_sf"/>
</dbReference>
<comment type="caution">
    <text evidence="10">The sequence shown here is derived from an EMBL/GenBank/DDBJ whole genome shotgun (WGS) entry which is preliminary data.</text>
</comment>
<dbReference type="PROSITE" id="PS50075">
    <property type="entry name" value="CARRIER"/>
    <property type="match status" value="1"/>
</dbReference>
<dbReference type="InterPro" id="IPR014031">
    <property type="entry name" value="Ketoacyl_synth_C"/>
</dbReference>
<dbReference type="EMBL" id="MKQR01000009">
    <property type="protein sequence ID" value="OLR93863.1"/>
    <property type="molecule type" value="Genomic_DNA"/>
</dbReference>
<feature type="domain" description="Carrier" evidence="8">
    <location>
        <begin position="1420"/>
        <end position="1495"/>
    </location>
</feature>
<sequence length="1568" mass="159692">PPGPGHPPVGRAGGRPGAAPPETTAPTTAAPTTEPIALVGLGLRLPGGVSDPEALWELLVAGRDAVGAVPADRGWSLDSFYDPDPDKPGTTYVREGGFLTGAGEFDAGFFGISPREAAAMDPQQRLMLEICWEAVERAGIDPHSLRGSATGVFAGINYQDYGALAATAQGAEGHLLTGGAGSVLSGRVSYALGLEGPAVTVDTACSASLVALHLAAQALRSGECDLALAGGATVMATPGMFIGFARQRGLAGDGRCKAFDTSADGTGWGEGAGVVLLERLSDAQRRGHPVLAVLRGSAVNQDGASNGLSAPNGPAQQRVIRSALAGAGLRASDVDVVEAHGTGTALGDPIEAQALLATYGQERETPLLLGSVKSNIGHTQAAAGVAGVIKTVLALRHGVVPRTLHVTEPTAHVDWTAGAVRLADETTAWPETGRPRRAGVSAFGISGTNAHVVLEQAPEVGPEAPEPAATTVPWLLSGATPHALRAQAARLAEHVRAHGPHPGDVAAALATGRAHLEHRGAVVGRDAEELLAGLDALAAGRGTTGTARPGLGGTAFLFPGQGSQRAGAGRDLYAAYPVFADAFDEVCARVDAGLDRPLREVAFADDGTPEAALLDRTDFTQVALFALGVALARLAGSWGVRPDALLGHSIGELAAAHVAGVLDLDDACALVLARGSLMRELGPGGAMVAVQAAEDEVVCAPGVEIAAVNGPRSVVLSGDADAVERVAAGFAKAKRLAVGLAFHSARVEPVLERFRAVAEGLTFHAPRVPVVSNVTGDVAGPEIATADYWVRQARSAVRFADGVATLAGRGVHRFAELGAGGVLSALTAGCLPADAPAAVVPLLRADRPEPESLVAGVAALHANGAAVDWAAFFTGVGARPVALPTYAFQREHHWVTPTAAPAPAADGGFWAEVAASDPDELAAALAVDPEHLRGVLPALTALHRDRAGRGAADGWRYRATWHEHEVTPAALTGRVLVAVPPTRTPWVDEVLAGLAADGAQVAEFVVNPAGSRGPLAARLSAQPPVDRVVSLLADDTGVHDGLTGGFAGTLLLAQALADADLDAPLWCLTRDDEPEQAQVWGLGRVLGLERPARWGGLVEAATADATVRALLAGGGEDQVRVVDGRALVRRVEHAPAPVARDWRTSGTALITGGTGALGVRVAEALIARGAEGVVLTSRRGADTPGAAELVDRLTVLGARVEVVACDAAERDRLAEVVAAHPDLRTVVHAAGVGQFQPTDALTPAEAAAVLRGKAEGAAHLHELVAGRELDAFVLFSSISATWGSAGQAAYAAANAHLDALAERRGAAGLPATSVAWGPWADGGMAGGEATAVLDHQGVRAMDPDAAVHALFTALAAGDTAVAVADVDWARFAPAFTAARHRPLFDALPEAVAASAPPVAADGGAELRARLAALDRAGARAELTELVRAEAAAVLGHPGPEAVAADRAFRDVGFDSLTAVELRNRLAAATGAVLSAAVVFDYPTPQELAGHLVEAVLGAEADEVDGLLAGLARVEELDLGGDDRARLAARLRRALAALDDEPAEGDGLDLDEASDSDLFDIVDKDLGLL</sequence>
<dbReference type="Pfam" id="PF00109">
    <property type="entry name" value="ketoacyl-synt"/>
    <property type="match status" value="1"/>
</dbReference>
<dbReference type="Pfam" id="PF18369">
    <property type="entry name" value="PKS_DE"/>
    <property type="match status" value="1"/>
</dbReference>
<reference evidence="10 11" key="1">
    <citation type="submission" date="2016-10" db="EMBL/GenBank/DDBJ databases">
        <title>The Draft Genome Sequence of Actinokineospora bangkokensis 44EHWT reveals the biosynthetic pathway of antifungal compounds Thailandins with unusual extender unit butylmalonyl-CoA.</title>
        <authorList>
            <person name="Greule A."/>
            <person name="Intra B."/>
            <person name="Flemming S."/>
            <person name="Rommel M.G."/>
            <person name="Panbangred W."/>
            <person name="Bechthold A."/>
        </authorList>
    </citation>
    <scope>NUCLEOTIDE SEQUENCE [LARGE SCALE GENOMIC DNA]</scope>
    <source>
        <strain evidence="10 11">44EHW</strain>
    </source>
</reference>
<keyword evidence="3" id="KW-0808">Transferase</keyword>
<dbReference type="FunFam" id="3.40.47.10:FF:000019">
    <property type="entry name" value="Polyketide synthase type I"/>
    <property type="match status" value="1"/>
</dbReference>
<dbReference type="Pfam" id="PF02801">
    <property type="entry name" value="Ketoacyl-synt_C"/>
    <property type="match status" value="1"/>
</dbReference>
<dbReference type="Pfam" id="PF16197">
    <property type="entry name" value="KAsynt_C_assoc"/>
    <property type="match status" value="1"/>
</dbReference>
<keyword evidence="1" id="KW-0596">Phosphopantetheine</keyword>
<keyword evidence="2" id="KW-0597">Phosphoprotein</keyword>
<keyword evidence="6" id="KW-0012">Acyltransferase</keyword>
<keyword evidence="11" id="KW-1185">Reference proteome</keyword>
<dbReference type="InterPro" id="IPR016036">
    <property type="entry name" value="Malonyl_transacylase_ACP-bd"/>
</dbReference>
<dbReference type="PROSITE" id="PS00606">
    <property type="entry name" value="KS3_1"/>
    <property type="match status" value="1"/>
</dbReference>
<dbReference type="SUPFAM" id="SSF52151">
    <property type="entry name" value="FabD/lysophospholipase-like"/>
    <property type="match status" value="1"/>
</dbReference>
<dbReference type="OrthoDB" id="9778690at2"/>
<dbReference type="GO" id="GO:0004312">
    <property type="term" value="F:fatty acid synthase activity"/>
    <property type="evidence" value="ECO:0007669"/>
    <property type="project" value="TreeGrafter"/>
</dbReference>
<dbReference type="Gene3D" id="3.40.366.10">
    <property type="entry name" value="Malonyl-Coenzyme A Acyl Carrier Protein, domain 2"/>
    <property type="match status" value="1"/>
</dbReference>
<dbReference type="STRING" id="1193682.BJP25_16715"/>
<evidence type="ECO:0000256" key="4">
    <source>
        <dbReference type="ARBA" id="ARBA00022737"/>
    </source>
</evidence>
<evidence type="ECO:0000313" key="10">
    <source>
        <dbReference type="EMBL" id="OLR93863.1"/>
    </source>
</evidence>
<dbReference type="SMART" id="SM00825">
    <property type="entry name" value="PKS_KS"/>
    <property type="match status" value="1"/>
</dbReference>
<evidence type="ECO:0000256" key="7">
    <source>
        <dbReference type="SAM" id="MobiDB-lite"/>
    </source>
</evidence>
<keyword evidence="5" id="KW-0511">Multifunctional enzyme</keyword>